<keyword evidence="3" id="KW-1185">Reference proteome</keyword>
<dbReference type="EMBL" id="BSEC01000001">
    <property type="protein sequence ID" value="GLI94267.1"/>
    <property type="molecule type" value="Genomic_DNA"/>
</dbReference>
<evidence type="ECO:0000313" key="2">
    <source>
        <dbReference type="EMBL" id="GLI94267.1"/>
    </source>
</evidence>
<name>A0A9W6LT87_9HYPH</name>
<protein>
    <submittedName>
        <fullName evidence="2">Uncharacterized protein</fullName>
    </submittedName>
</protein>
<reference evidence="2" key="1">
    <citation type="journal article" date="2023" name="Int. J. Syst. Evol. Microbiol.">
        <title>Methylocystis iwaonis sp. nov., a type II methane-oxidizing bacterium from surface soil of a rice paddy field in Japan, and emended description of the genus Methylocystis (ex Whittenbury et al. 1970) Bowman et al. 1993.</title>
        <authorList>
            <person name="Kaise H."/>
            <person name="Sawadogo J.B."/>
            <person name="Alam M.S."/>
            <person name="Ueno C."/>
            <person name="Dianou D."/>
            <person name="Shinjo R."/>
            <person name="Asakawa S."/>
        </authorList>
    </citation>
    <scope>NUCLEOTIDE SEQUENCE</scope>
    <source>
        <strain evidence="2">LMG27198</strain>
    </source>
</reference>
<dbReference type="AlphaFoldDB" id="A0A9W6LT87"/>
<sequence>MQVPYCHILICKSRLKGERYFAVRRLLIAAVSRRAEDSGMALAVRMMSRESASLAAIGMNRAGFAGGSTLSKVGASGKPGAVQSGSRQVWGGGIEPRPARHREFGMRHSYFA</sequence>
<evidence type="ECO:0000256" key="1">
    <source>
        <dbReference type="SAM" id="MobiDB-lite"/>
    </source>
</evidence>
<accession>A0A9W6LT87</accession>
<feature type="region of interest" description="Disordered" evidence="1">
    <location>
        <begin position="75"/>
        <end position="98"/>
    </location>
</feature>
<organism evidence="2 3">
    <name type="scientific">Methylocystis echinoides</name>
    <dbReference type="NCBI Taxonomy" id="29468"/>
    <lineage>
        <taxon>Bacteria</taxon>
        <taxon>Pseudomonadati</taxon>
        <taxon>Pseudomonadota</taxon>
        <taxon>Alphaproteobacteria</taxon>
        <taxon>Hyphomicrobiales</taxon>
        <taxon>Methylocystaceae</taxon>
        <taxon>Methylocystis</taxon>
    </lineage>
</organism>
<dbReference type="Proteomes" id="UP001144323">
    <property type="component" value="Unassembled WGS sequence"/>
</dbReference>
<proteinExistence type="predicted"/>
<comment type="caution">
    <text evidence="2">The sequence shown here is derived from an EMBL/GenBank/DDBJ whole genome shotgun (WGS) entry which is preliminary data.</text>
</comment>
<evidence type="ECO:0000313" key="3">
    <source>
        <dbReference type="Proteomes" id="UP001144323"/>
    </source>
</evidence>
<gene>
    <name evidence="2" type="ORF">LMG27198_32590</name>
</gene>